<protein>
    <submittedName>
        <fullName evidence="1">Uncharacterized protein</fullName>
    </submittedName>
</protein>
<dbReference type="AlphaFoldDB" id="A0A3B1AJ40"/>
<name>A0A3B1AJ40_9ZZZZ</name>
<reference evidence="1" key="1">
    <citation type="submission" date="2018-06" db="EMBL/GenBank/DDBJ databases">
        <authorList>
            <person name="Zhirakovskaya E."/>
        </authorList>
    </citation>
    <scope>NUCLEOTIDE SEQUENCE</scope>
</reference>
<dbReference type="EMBL" id="UOFV01000552">
    <property type="protein sequence ID" value="VAX05869.1"/>
    <property type="molecule type" value="Genomic_DNA"/>
</dbReference>
<organism evidence="1">
    <name type="scientific">hydrothermal vent metagenome</name>
    <dbReference type="NCBI Taxonomy" id="652676"/>
    <lineage>
        <taxon>unclassified sequences</taxon>
        <taxon>metagenomes</taxon>
        <taxon>ecological metagenomes</taxon>
    </lineage>
</organism>
<feature type="non-terminal residue" evidence="1">
    <location>
        <position position="112"/>
    </location>
</feature>
<gene>
    <name evidence="1" type="ORF">MNBD_GAMMA19-1549</name>
</gene>
<evidence type="ECO:0000313" key="1">
    <source>
        <dbReference type="EMBL" id="VAX05869.1"/>
    </source>
</evidence>
<proteinExistence type="predicted"/>
<accession>A0A3B1AJ40</accession>
<sequence length="112" mass="12598">MKFTIKNSFGVVLIIVALVSINNFSELNNIAKAEHRLINLRLPTVTAGMQFTDGIHLSLAGLRGYMILGKNPTAAEKFKAERQHGWDQIDTSMIKLEELSKNWTDPKNVEML</sequence>